<organism evidence="4 5">
    <name type="scientific">Lolium multiflorum</name>
    <name type="common">Italian ryegrass</name>
    <name type="synonym">Lolium perenne subsp. multiflorum</name>
    <dbReference type="NCBI Taxonomy" id="4521"/>
    <lineage>
        <taxon>Eukaryota</taxon>
        <taxon>Viridiplantae</taxon>
        <taxon>Streptophyta</taxon>
        <taxon>Embryophyta</taxon>
        <taxon>Tracheophyta</taxon>
        <taxon>Spermatophyta</taxon>
        <taxon>Magnoliopsida</taxon>
        <taxon>Liliopsida</taxon>
        <taxon>Poales</taxon>
        <taxon>Poaceae</taxon>
        <taxon>BOP clade</taxon>
        <taxon>Pooideae</taxon>
        <taxon>Poodae</taxon>
        <taxon>Poeae</taxon>
        <taxon>Poeae Chloroplast Group 2 (Poeae type)</taxon>
        <taxon>Loliodinae</taxon>
        <taxon>Loliinae</taxon>
        <taxon>Lolium</taxon>
    </lineage>
</organism>
<feature type="domain" description="MATH" evidence="3">
    <location>
        <begin position="242"/>
        <end position="383"/>
    </location>
</feature>
<dbReference type="PROSITE" id="PS50144">
    <property type="entry name" value="MATH"/>
    <property type="match status" value="2"/>
</dbReference>
<dbReference type="Gene3D" id="3.30.710.10">
    <property type="entry name" value="Potassium Channel Kv1.1, Chain A"/>
    <property type="match status" value="1"/>
</dbReference>
<dbReference type="SMART" id="SM00225">
    <property type="entry name" value="BTB"/>
    <property type="match status" value="1"/>
</dbReference>
<dbReference type="InterPro" id="IPR008974">
    <property type="entry name" value="TRAF-like"/>
</dbReference>
<dbReference type="InterPro" id="IPR011333">
    <property type="entry name" value="SKP1/BTB/POZ_sf"/>
</dbReference>
<dbReference type="PROSITE" id="PS50097">
    <property type="entry name" value="BTB"/>
    <property type="match status" value="1"/>
</dbReference>
<evidence type="ECO:0000259" key="2">
    <source>
        <dbReference type="PROSITE" id="PS50097"/>
    </source>
</evidence>
<dbReference type="GO" id="GO:0016567">
    <property type="term" value="P:protein ubiquitination"/>
    <property type="evidence" value="ECO:0007669"/>
    <property type="project" value="InterPro"/>
</dbReference>
<protein>
    <submittedName>
        <fullName evidence="4">Uncharacterized protein</fullName>
    </submittedName>
</protein>
<feature type="domain" description="BTB" evidence="2">
    <location>
        <begin position="186"/>
        <end position="253"/>
    </location>
</feature>
<dbReference type="PANTHER" id="PTHR26379:SF458">
    <property type="entry name" value="BTB DOMAIN-CONTAINING PROTEIN"/>
    <property type="match status" value="1"/>
</dbReference>
<dbReference type="AlphaFoldDB" id="A0AAD8VHU4"/>
<evidence type="ECO:0000313" key="5">
    <source>
        <dbReference type="Proteomes" id="UP001231189"/>
    </source>
</evidence>
<name>A0AAD8VHU4_LOLMU</name>
<accession>A0AAD8VHU4</accession>
<dbReference type="Gene3D" id="2.60.210.10">
    <property type="entry name" value="Apoptosis, Tumor Necrosis Factor Receptor Associated Protein 2, Chain A"/>
    <property type="match status" value="2"/>
</dbReference>
<evidence type="ECO:0000259" key="3">
    <source>
        <dbReference type="PROSITE" id="PS50144"/>
    </source>
</evidence>
<gene>
    <name evidence="4" type="ORF">QYE76_030727</name>
</gene>
<dbReference type="SUPFAM" id="SSF49599">
    <property type="entry name" value="TRAF domain-like"/>
    <property type="match status" value="2"/>
</dbReference>
<dbReference type="Proteomes" id="UP001231189">
    <property type="component" value="Unassembled WGS sequence"/>
</dbReference>
<comment type="pathway">
    <text evidence="1">Protein modification; protein ubiquitination.</text>
</comment>
<evidence type="ECO:0000256" key="1">
    <source>
        <dbReference type="ARBA" id="ARBA00004906"/>
    </source>
</evidence>
<comment type="caution">
    <text evidence="4">The sequence shown here is derived from an EMBL/GenBank/DDBJ whole genome shotgun (WGS) entry which is preliminary data.</text>
</comment>
<dbReference type="SUPFAM" id="SSF54695">
    <property type="entry name" value="POZ domain"/>
    <property type="match status" value="1"/>
</dbReference>
<reference evidence="4" key="1">
    <citation type="submission" date="2023-07" db="EMBL/GenBank/DDBJ databases">
        <title>A chromosome-level genome assembly of Lolium multiflorum.</title>
        <authorList>
            <person name="Chen Y."/>
            <person name="Copetti D."/>
            <person name="Kolliker R."/>
            <person name="Studer B."/>
        </authorList>
    </citation>
    <scope>NUCLEOTIDE SEQUENCE</scope>
    <source>
        <strain evidence="4">02402/16</strain>
        <tissue evidence="4">Leaf</tissue>
    </source>
</reference>
<dbReference type="CDD" id="cd00121">
    <property type="entry name" value="MATH"/>
    <property type="match status" value="2"/>
</dbReference>
<sequence>MVAPQDPGAKTSSRCTPGTARATHAFEIVGYSLHKGLGSGKCICSDTFSVGGHEWRILYYPDGYTKEDNEEYVSVFVQLNGEGGEVRALLDLRLVEEASGLSMSVVSKGSPITFKAGTIRGYPKFKKRSELEASPYLRDDRLVIECEITVVKEPRVVQTSPVFQAMVPLSDLSGNLAKLLEAQDEADVIFKVKGETFPAHKIILAMRSPVFKAQFYGPMKDKRMRNVTVEDIQPAVFKALVHFIYTDSLPSMDDVDDDEYDEMVKHLLVAADRYAVESIFDEAAVEDMLEEVESILRSLEDGEEYISIFIDLMNKGCEVRFLSDLRLVEEPSARSFSMVIVDLRQPLPCQAGTTWGHLRFIKRSELEASPYLQDDRVIIECEITVIKEPGVRQTPSVFEALVPPSDLSDILGRLLEAQDAADLITTRK</sequence>
<dbReference type="InterPro" id="IPR045005">
    <property type="entry name" value="BPM1-6"/>
</dbReference>
<dbReference type="EMBL" id="JAUUTY010000007">
    <property type="protein sequence ID" value="KAK1607054.1"/>
    <property type="molecule type" value="Genomic_DNA"/>
</dbReference>
<dbReference type="InterPro" id="IPR002083">
    <property type="entry name" value="MATH/TRAF_dom"/>
</dbReference>
<keyword evidence="5" id="KW-1185">Reference proteome</keyword>
<dbReference type="Pfam" id="PF00651">
    <property type="entry name" value="BTB"/>
    <property type="match status" value="1"/>
</dbReference>
<feature type="domain" description="MATH" evidence="3">
    <location>
        <begin position="21"/>
        <end position="148"/>
    </location>
</feature>
<dbReference type="InterPro" id="IPR000210">
    <property type="entry name" value="BTB/POZ_dom"/>
</dbReference>
<dbReference type="PANTHER" id="PTHR26379">
    <property type="entry name" value="BTB/POZ AND MATH DOMAIN-CONTAINING PROTEIN 1"/>
    <property type="match status" value="1"/>
</dbReference>
<dbReference type="Pfam" id="PF22486">
    <property type="entry name" value="MATH_2"/>
    <property type="match status" value="2"/>
</dbReference>
<proteinExistence type="predicted"/>
<evidence type="ECO:0000313" key="4">
    <source>
        <dbReference type="EMBL" id="KAK1607054.1"/>
    </source>
</evidence>